<dbReference type="Proteomes" id="UP000483820">
    <property type="component" value="Chromosome III"/>
</dbReference>
<comment type="caution">
    <text evidence="1">The sequence shown here is derived from an EMBL/GenBank/DDBJ whole genome shotgun (WGS) entry which is preliminary data.</text>
</comment>
<name>A0A6A5H6Z9_CAERE</name>
<organism evidence="1 2">
    <name type="scientific">Caenorhabditis remanei</name>
    <name type="common">Caenorhabditis vulgaris</name>
    <dbReference type="NCBI Taxonomy" id="31234"/>
    <lineage>
        <taxon>Eukaryota</taxon>
        <taxon>Metazoa</taxon>
        <taxon>Ecdysozoa</taxon>
        <taxon>Nematoda</taxon>
        <taxon>Chromadorea</taxon>
        <taxon>Rhabditida</taxon>
        <taxon>Rhabditina</taxon>
        <taxon>Rhabditomorpha</taxon>
        <taxon>Rhabditoidea</taxon>
        <taxon>Rhabditidae</taxon>
        <taxon>Peloderinae</taxon>
        <taxon>Caenorhabditis</taxon>
    </lineage>
</organism>
<evidence type="ECO:0000313" key="1">
    <source>
        <dbReference type="EMBL" id="KAF1762671.1"/>
    </source>
</evidence>
<dbReference type="RefSeq" id="XP_053587696.1">
    <property type="nucleotide sequence ID" value="XM_053728119.1"/>
</dbReference>
<accession>A0A6A5H6Z9</accession>
<dbReference type="AlphaFoldDB" id="A0A6A5H6Z9"/>
<evidence type="ECO:0000313" key="2">
    <source>
        <dbReference type="Proteomes" id="UP000483820"/>
    </source>
</evidence>
<dbReference type="GeneID" id="78775045"/>
<protein>
    <submittedName>
        <fullName evidence="1">Uncharacterized protein</fullName>
    </submittedName>
</protein>
<dbReference type="EMBL" id="WUAV01000003">
    <property type="protein sequence ID" value="KAF1762671.1"/>
    <property type="molecule type" value="Genomic_DNA"/>
</dbReference>
<dbReference type="CTD" id="78775045"/>
<gene>
    <name evidence="1" type="ORF">GCK72_010933</name>
</gene>
<sequence>MLPVIAKSGCLLPTFPTMVPSSPAAKQADMAGQQKMFPFVAPSGNFEINQTVSPIQFFPASPFLLPSVPAAPVWPMNPAALQMNFNFQSILQNMGNKLQPNQSSRSKSEVCSMDCDNEDVDVLN</sequence>
<reference evidence="1 2" key="1">
    <citation type="submission" date="2019-12" db="EMBL/GenBank/DDBJ databases">
        <title>Chromosome-level assembly of the Caenorhabditis remanei genome.</title>
        <authorList>
            <person name="Teterina A.A."/>
            <person name="Willis J.H."/>
            <person name="Phillips P.C."/>
        </authorList>
    </citation>
    <scope>NUCLEOTIDE SEQUENCE [LARGE SCALE GENOMIC DNA]</scope>
    <source>
        <strain evidence="1 2">PX506</strain>
        <tissue evidence="1">Whole organism</tissue>
    </source>
</reference>
<dbReference type="KEGG" id="crq:GCK72_010933"/>
<proteinExistence type="predicted"/>